<evidence type="ECO:0008006" key="3">
    <source>
        <dbReference type="Google" id="ProtNLM"/>
    </source>
</evidence>
<dbReference type="InterPro" id="IPR046152">
    <property type="entry name" value="DUF6154"/>
</dbReference>
<keyword evidence="2" id="KW-1185">Reference proteome</keyword>
<sequence>MSFVDEVYSLYRDQLNDDEEDAVAIVLSILEEQSREDVMKLIEQMSDDEIIQMLGVYLVEMLKMKMVQDGKLPNWKQTVVPPKFH</sequence>
<dbReference type="Pfam" id="PF19651">
    <property type="entry name" value="DUF6154"/>
    <property type="match status" value="1"/>
</dbReference>
<proteinExistence type="predicted"/>
<evidence type="ECO:0000313" key="1">
    <source>
        <dbReference type="EMBL" id="SEN72234.1"/>
    </source>
</evidence>
<dbReference type="OrthoDB" id="2381948at2"/>
<dbReference type="EMBL" id="FOCQ01000019">
    <property type="protein sequence ID" value="SEN72234.1"/>
    <property type="molecule type" value="Genomic_DNA"/>
</dbReference>
<dbReference type="RefSeq" id="WP_089972638.1">
    <property type="nucleotide sequence ID" value="NZ_FOCQ01000019.1"/>
</dbReference>
<dbReference type="STRING" id="1173111.SAMN05444955_11971"/>
<dbReference type="Proteomes" id="UP000199695">
    <property type="component" value="Unassembled WGS sequence"/>
</dbReference>
<evidence type="ECO:0000313" key="2">
    <source>
        <dbReference type="Proteomes" id="UP000199695"/>
    </source>
</evidence>
<organism evidence="1 2">
    <name type="scientific">Lihuaxuella thermophila</name>
    <dbReference type="NCBI Taxonomy" id="1173111"/>
    <lineage>
        <taxon>Bacteria</taxon>
        <taxon>Bacillati</taxon>
        <taxon>Bacillota</taxon>
        <taxon>Bacilli</taxon>
        <taxon>Bacillales</taxon>
        <taxon>Thermoactinomycetaceae</taxon>
        <taxon>Lihuaxuella</taxon>
    </lineage>
</organism>
<name>A0A1H8IUI3_9BACL</name>
<dbReference type="AlphaFoldDB" id="A0A1H8IUI3"/>
<gene>
    <name evidence="1" type="ORF">SAMN05444955_11971</name>
</gene>
<accession>A0A1H8IUI3</accession>
<reference evidence="1 2" key="1">
    <citation type="submission" date="2016-10" db="EMBL/GenBank/DDBJ databases">
        <authorList>
            <person name="de Groot N.N."/>
        </authorList>
    </citation>
    <scope>NUCLEOTIDE SEQUENCE [LARGE SCALE GENOMIC DNA]</scope>
    <source>
        <strain evidence="1 2">DSM 46701</strain>
    </source>
</reference>
<protein>
    <recommendedName>
        <fullName evidence="3">Cytosolic protein</fullName>
    </recommendedName>
</protein>